<evidence type="ECO:0000313" key="1">
    <source>
        <dbReference type="EMBL" id="KAF2678183.1"/>
    </source>
</evidence>
<gene>
    <name evidence="1" type="ORF">K458DRAFT_349031</name>
</gene>
<dbReference type="Proteomes" id="UP000799291">
    <property type="component" value="Unassembled WGS sequence"/>
</dbReference>
<name>A0A6G1IJL9_9PLEO</name>
<evidence type="ECO:0000313" key="2">
    <source>
        <dbReference type="Proteomes" id="UP000799291"/>
    </source>
</evidence>
<dbReference type="OrthoDB" id="2150604at2759"/>
<dbReference type="GO" id="GO:0008080">
    <property type="term" value="F:N-acetyltransferase activity"/>
    <property type="evidence" value="ECO:0007669"/>
    <property type="project" value="TreeGrafter"/>
</dbReference>
<evidence type="ECO:0008006" key="3">
    <source>
        <dbReference type="Google" id="ProtNLM"/>
    </source>
</evidence>
<keyword evidence="2" id="KW-1185">Reference proteome</keyword>
<reference evidence="1" key="1">
    <citation type="journal article" date="2020" name="Stud. Mycol.">
        <title>101 Dothideomycetes genomes: a test case for predicting lifestyles and emergence of pathogens.</title>
        <authorList>
            <person name="Haridas S."/>
            <person name="Albert R."/>
            <person name="Binder M."/>
            <person name="Bloem J."/>
            <person name="Labutti K."/>
            <person name="Salamov A."/>
            <person name="Andreopoulos B."/>
            <person name="Baker S."/>
            <person name="Barry K."/>
            <person name="Bills G."/>
            <person name="Bluhm B."/>
            <person name="Cannon C."/>
            <person name="Castanera R."/>
            <person name="Culley D."/>
            <person name="Daum C."/>
            <person name="Ezra D."/>
            <person name="Gonzalez J."/>
            <person name="Henrissat B."/>
            <person name="Kuo A."/>
            <person name="Liang C."/>
            <person name="Lipzen A."/>
            <person name="Lutzoni F."/>
            <person name="Magnuson J."/>
            <person name="Mondo S."/>
            <person name="Nolan M."/>
            <person name="Ohm R."/>
            <person name="Pangilinan J."/>
            <person name="Park H.-J."/>
            <person name="Ramirez L."/>
            <person name="Alfaro M."/>
            <person name="Sun H."/>
            <person name="Tritt A."/>
            <person name="Yoshinaga Y."/>
            <person name="Zwiers L.-H."/>
            <person name="Turgeon B."/>
            <person name="Goodwin S."/>
            <person name="Spatafora J."/>
            <person name="Crous P."/>
            <person name="Grigoriev I."/>
        </authorList>
    </citation>
    <scope>NUCLEOTIDE SEQUENCE</scope>
    <source>
        <strain evidence="1">CBS 122367</strain>
    </source>
</reference>
<dbReference type="InterPro" id="IPR010828">
    <property type="entry name" value="Atf2/Sli1-like"/>
</dbReference>
<dbReference type="SUPFAM" id="SSF52777">
    <property type="entry name" value="CoA-dependent acyltransferases"/>
    <property type="match status" value="1"/>
</dbReference>
<dbReference type="PANTHER" id="PTHR28037">
    <property type="entry name" value="ALCOHOL O-ACETYLTRANSFERASE 1-RELATED"/>
    <property type="match status" value="1"/>
</dbReference>
<accession>A0A6G1IJL9</accession>
<organism evidence="1 2">
    <name type="scientific">Lentithecium fluviatile CBS 122367</name>
    <dbReference type="NCBI Taxonomy" id="1168545"/>
    <lineage>
        <taxon>Eukaryota</taxon>
        <taxon>Fungi</taxon>
        <taxon>Dikarya</taxon>
        <taxon>Ascomycota</taxon>
        <taxon>Pezizomycotina</taxon>
        <taxon>Dothideomycetes</taxon>
        <taxon>Pleosporomycetidae</taxon>
        <taxon>Pleosporales</taxon>
        <taxon>Massarineae</taxon>
        <taxon>Lentitheciaceae</taxon>
        <taxon>Lentithecium</taxon>
    </lineage>
</organism>
<dbReference type="InterPro" id="IPR023213">
    <property type="entry name" value="CAT-like_dom_sf"/>
</dbReference>
<sequence length="492" mass="54990">MPTRPISYLVTMADLTSLKKLRPCGRLETFSTARHHLGFYKNVACATTYSNPTSIIPPETAIFRALRIVIDRHPMLSVIPLQEDKSYPEVYFARLPSIDLHTCVEFLERKKSVANGERDEELDRVLQEQHNRDFKHDVGSKPFWRLVVLHEPSNPGTFTALWVFHHALADGTSALVFHQTLLSALQTIHPETSETDISIVKSQDTPLLPPLEELHPLPTSALFVLKALLGLWFPSYFAPRPQKLWTGGAVSTDPSLLHAKLRSLVLPSSTTKKLLELSRKNETTMTGTLQCIVASAVLANLDPEKYERVKVDGPISMRRFMKWDGGNIEDEFVSGMTEYSFVHTRAASSVPFSSRFSWDDARGVRAAIQKELDKKGHNSVVGLLRWVDDIHKYFTDQVGEERSNTFEMSNIGVYREKKVDGGGEGGWKIGRCVFSQCPNVAGAAFASNWVTGGDGCAVVAFTWLEGIVEGELMEKMIKSLEEEVEKLLSSAT</sequence>
<dbReference type="Pfam" id="PF07247">
    <property type="entry name" value="AATase"/>
    <property type="match status" value="1"/>
</dbReference>
<dbReference type="EMBL" id="MU005614">
    <property type="protein sequence ID" value="KAF2678183.1"/>
    <property type="molecule type" value="Genomic_DNA"/>
</dbReference>
<dbReference type="PANTHER" id="PTHR28037:SF1">
    <property type="entry name" value="ALCOHOL O-ACETYLTRANSFERASE 1-RELATED"/>
    <property type="match status" value="1"/>
</dbReference>
<protein>
    <recommendedName>
        <fullName evidence="3">Alcohol acetyltransferase</fullName>
    </recommendedName>
</protein>
<dbReference type="Gene3D" id="3.30.559.10">
    <property type="entry name" value="Chloramphenicol acetyltransferase-like domain"/>
    <property type="match status" value="1"/>
</dbReference>
<dbReference type="AlphaFoldDB" id="A0A6G1IJL9"/>
<proteinExistence type="predicted"/>
<dbReference type="InterPro" id="IPR052058">
    <property type="entry name" value="Alcohol_O-acetyltransferase"/>
</dbReference>